<evidence type="ECO:0000256" key="4">
    <source>
        <dbReference type="ARBA" id="ARBA00022676"/>
    </source>
</evidence>
<dbReference type="AlphaFoldDB" id="A0AAN8ZZQ4"/>
<dbReference type="EC" id="2.4.1.101" evidence="13"/>
<dbReference type="PANTHER" id="PTHR46396:SF1">
    <property type="entry name" value="PROTEIN O-LINKED-MANNOSE BETA-1,2-N-ACETYLGLUCOSAMINYLTRANSFERASE 1"/>
    <property type="match status" value="1"/>
</dbReference>
<comment type="similarity">
    <text evidence="3 13">Belongs to the glycosyltransferase 13 family.</text>
</comment>
<dbReference type="InterPro" id="IPR029044">
    <property type="entry name" value="Nucleotide-diphossugar_trans"/>
</dbReference>
<keyword evidence="8 13" id="KW-0735">Signal-anchor</keyword>
<dbReference type="GO" id="GO:0003827">
    <property type="term" value="F:alpha-1,3-mannosylglycoprotein 2-beta-N-acetylglucosaminyltransferase activity"/>
    <property type="evidence" value="ECO:0007669"/>
    <property type="project" value="UniProtKB-UniRule"/>
</dbReference>
<evidence type="ECO:0000256" key="3">
    <source>
        <dbReference type="ARBA" id="ARBA00006492"/>
    </source>
</evidence>
<evidence type="ECO:0000256" key="10">
    <source>
        <dbReference type="ARBA" id="ARBA00023034"/>
    </source>
</evidence>
<comment type="cofactor">
    <cofactor evidence="13">
        <name>Mn(2+)</name>
        <dbReference type="ChEBI" id="CHEBI:29035"/>
    </cofactor>
    <text evidence="13">The cofactor is mostly bound to the substrate.</text>
</comment>
<evidence type="ECO:0000313" key="14">
    <source>
        <dbReference type="EMBL" id="KAK7069773.1"/>
    </source>
</evidence>
<dbReference type="GO" id="GO:0030145">
    <property type="term" value="F:manganese ion binding"/>
    <property type="evidence" value="ECO:0007669"/>
    <property type="project" value="UniProtKB-UniRule"/>
</dbReference>
<dbReference type="PANTHER" id="PTHR46396">
    <property type="entry name" value="PROTEIN O-LINKED-MANNOSE BETA-1,2-N-ACETYLGLUCOSAMINYLTRANSFERASE 1"/>
    <property type="match status" value="1"/>
</dbReference>
<dbReference type="GO" id="GO:0047223">
    <property type="term" value="F:beta-1,3-galactosyl-O-glycosyl-glycoprotein beta-1,3-N-acetylglucosaminyltransferase activity"/>
    <property type="evidence" value="ECO:0007669"/>
    <property type="project" value="TreeGrafter"/>
</dbReference>
<evidence type="ECO:0000256" key="11">
    <source>
        <dbReference type="ARBA" id="ARBA00023136"/>
    </source>
</evidence>
<proteinExistence type="inferred from homology"/>
<dbReference type="Pfam" id="PF03071">
    <property type="entry name" value="GNT-I"/>
    <property type="match status" value="1"/>
</dbReference>
<keyword evidence="6" id="KW-0812">Transmembrane</keyword>
<evidence type="ECO:0000256" key="7">
    <source>
        <dbReference type="ARBA" id="ARBA00022723"/>
    </source>
</evidence>
<evidence type="ECO:0000256" key="1">
    <source>
        <dbReference type="ARBA" id="ARBA00004323"/>
    </source>
</evidence>
<evidence type="ECO:0000256" key="8">
    <source>
        <dbReference type="ARBA" id="ARBA00022968"/>
    </source>
</evidence>
<comment type="catalytic activity">
    <reaction evidence="13">
        <text>N(4)-(alpha-D-Man-(1-&gt;3)-[alpha-D-Man-(1-&gt;3)-[alpha-D-Man-(1-&gt;6)]-alpha-D-Man-(1-&gt;6)]-beta-D-Man-(1-&gt;4)-beta-D-GlcNAc-(1-&gt;4)-beta-D-GlcNAc)-L-asparaginyl-[protein] (N-glucan mannose isomer 5A1,2) + UDP-N-acetyl-alpha-D-glucosamine = N(4)-{beta-D-GlcNAc-(1-&gt;2)-alpha-D-Man-(1-&gt;3)-[alpha-D-Man-(1-&gt;3)-[alpha-D-Man-(1-&gt;6)]-alpha-D-Man-(1-&gt;6)]-beta-D-Man-(1-&gt;4)-beta-D-GlcNAc-(1-&gt;4)-beta-D-GlcNAc}-L-asparaginyl-[protein] + UDP + H(+)</text>
        <dbReference type="Rhea" id="RHEA:11456"/>
        <dbReference type="Rhea" id="RHEA-COMP:14367"/>
        <dbReference type="Rhea" id="RHEA-COMP:14368"/>
        <dbReference type="ChEBI" id="CHEBI:15378"/>
        <dbReference type="ChEBI" id="CHEBI:57705"/>
        <dbReference type="ChEBI" id="CHEBI:58223"/>
        <dbReference type="ChEBI" id="CHEBI:59087"/>
        <dbReference type="ChEBI" id="CHEBI:60625"/>
        <dbReference type="EC" id="2.4.1.101"/>
    </reaction>
</comment>
<keyword evidence="10 13" id="KW-0333">Golgi apparatus</keyword>
<keyword evidence="4 13" id="KW-0328">Glycosyltransferase</keyword>
<keyword evidence="5" id="KW-0808">Transferase</keyword>
<dbReference type="Proteomes" id="UP001381693">
    <property type="component" value="Unassembled WGS sequence"/>
</dbReference>
<dbReference type="SUPFAM" id="SSF53448">
    <property type="entry name" value="Nucleotide-diphospho-sugar transferases"/>
    <property type="match status" value="1"/>
</dbReference>
<accession>A0AAN8ZZQ4</accession>
<reference evidence="14 15" key="1">
    <citation type="submission" date="2023-11" db="EMBL/GenBank/DDBJ databases">
        <title>Halocaridina rubra genome assembly.</title>
        <authorList>
            <person name="Smith C."/>
        </authorList>
    </citation>
    <scope>NUCLEOTIDE SEQUENCE [LARGE SCALE GENOMIC DNA]</scope>
    <source>
        <strain evidence="14">EP-1</strain>
        <tissue evidence="14">Whole</tissue>
    </source>
</reference>
<keyword evidence="12 13" id="KW-0464">Manganese</keyword>
<dbReference type="InterPro" id="IPR052463">
    <property type="entry name" value="O-linked_mannose_GnT"/>
</dbReference>
<dbReference type="GO" id="GO:0016266">
    <property type="term" value="P:protein O-linked glycosylation via N-acetyl-galactosamine"/>
    <property type="evidence" value="ECO:0007669"/>
    <property type="project" value="TreeGrafter"/>
</dbReference>
<keyword evidence="9" id="KW-1133">Transmembrane helix</keyword>
<keyword evidence="15" id="KW-1185">Reference proteome</keyword>
<comment type="caution">
    <text evidence="14">The sequence shown here is derived from an EMBL/GenBank/DDBJ whole genome shotgun (WGS) entry which is preliminary data.</text>
</comment>
<keyword evidence="7 13" id="KW-0479">Metal-binding</keyword>
<evidence type="ECO:0000256" key="5">
    <source>
        <dbReference type="ARBA" id="ARBA00022679"/>
    </source>
</evidence>
<organism evidence="14 15">
    <name type="scientific">Halocaridina rubra</name>
    <name type="common">Hawaiian red shrimp</name>
    <dbReference type="NCBI Taxonomy" id="373956"/>
    <lineage>
        <taxon>Eukaryota</taxon>
        <taxon>Metazoa</taxon>
        <taxon>Ecdysozoa</taxon>
        <taxon>Arthropoda</taxon>
        <taxon>Crustacea</taxon>
        <taxon>Multicrustacea</taxon>
        <taxon>Malacostraca</taxon>
        <taxon>Eumalacostraca</taxon>
        <taxon>Eucarida</taxon>
        <taxon>Decapoda</taxon>
        <taxon>Pleocyemata</taxon>
        <taxon>Caridea</taxon>
        <taxon>Atyoidea</taxon>
        <taxon>Atyidae</taxon>
        <taxon>Halocaridina</taxon>
    </lineage>
</organism>
<dbReference type="Gene3D" id="3.90.550.10">
    <property type="entry name" value="Spore Coat Polysaccharide Biosynthesis Protein SpsA, Chain A"/>
    <property type="match status" value="1"/>
</dbReference>
<dbReference type="GO" id="GO:0000139">
    <property type="term" value="C:Golgi membrane"/>
    <property type="evidence" value="ECO:0007669"/>
    <property type="project" value="UniProtKB-SubCell"/>
</dbReference>
<evidence type="ECO:0000256" key="9">
    <source>
        <dbReference type="ARBA" id="ARBA00022989"/>
    </source>
</evidence>
<keyword evidence="11" id="KW-0472">Membrane</keyword>
<evidence type="ECO:0000313" key="15">
    <source>
        <dbReference type="Proteomes" id="UP001381693"/>
    </source>
</evidence>
<comment type="subcellular location">
    <subcellularLocation>
        <location evidence="1 13">Golgi apparatus membrane</location>
        <topology evidence="1 13">Single-pass type II membrane protein</topology>
    </subcellularLocation>
</comment>
<dbReference type="InterPro" id="IPR004139">
    <property type="entry name" value="Glyco_trans_13"/>
</dbReference>
<sequence length="396" mass="46046">MLTAVKPFNFYRQLLNLFEVPGAAQTPILVLIDGAQHEITQLARLFGLDILVHNPQGANGSSTLLNMHFRFSVHNVFNFFPNIDKAVILEDDLLLSPDFLIFFQQTAWLLDADPTIYCVNAFSVNSFPDVAYDPTILRRLEMFPQFGWMVTREWAREQYELWIPEKAVGDWDWWLYNKNARQERHALIPEVSRTFHAGSAGAHVTGWAQEHIFSHMIYNKDPAVRLRDLENLTSRRYEEKFRKDLLRASVLSPTASPCREPLIPRNQTGPFKVFVRVNTKGDEYDSFFVMRLCLHAYPEDSREQYKGVMRFNIHGHVLYIVGCPLSPYCSLFPEGVTILKPSQQLVTEAEIYASAWQTRNYPLYYQQRGVPSKPEQEFCMENLYNIYHNGSTVRQY</sequence>
<name>A0AAN8ZZQ4_HALRR</name>
<comment type="function">
    <text evidence="13">Initiates complex N-linked carbohydrate formation. Essential for the conversion of high-mannose to hybrid and complex N-glycans.</text>
</comment>
<protein>
    <recommendedName>
        <fullName evidence="13">Alpha-1,3-mannosyl-glycoprotein 2-beta-N-acetylglucosaminyltransferase</fullName>
        <shortName evidence="13">GNT-I</shortName>
        <shortName evidence="13">GlcNAc-T I</shortName>
        <ecNumber evidence="13">2.4.1.101</ecNumber>
    </recommendedName>
    <alternativeName>
        <fullName evidence="13">N-glycosyl-oligosaccharide-glycoprotein N-acetylglucosaminyltransferase I</fullName>
    </alternativeName>
</protein>
<comment type="pathway">
    <text evidence="2 13">Protein modification; protein glycosylation.</text>
</comment>
<evidence type="ECO:0000256" key="6">
    <source>
        <dbReference type="ARBA" id="ARBA00022692"/>
    </source>
</evidence>
<evidence type="ECO:0000256" key="13">
    <source>
        <dbReference type="RuleBase" id="RU368119"/>
    </source>
</evidence>
<dbReference type="EMBL" id="JAXCGZ010015857">
    <property type="protein sequence ID" value="KAK7069773.1"/>
    <property type="molecule type" value="Genomic_DNA"/>
</dbReference>
<evidence type="ECO:0000256" key="12">
    <source>
        <dbReference type="ARBA" id="ARBA00023211"/>
    </source>
</evidence>
<gene>
    <name evidence="14" type="ORF">SK128_004060</name>
</gene>
<evidence type="ECO:0000256" key="2">
    <source>
        <dbReference type="ARBA" id="ARBA00004922"/>
    </source>
</evidence>